<sequence>MLGYCGGDPSQLQWLLKMPVSGLGGCPAHDITNEIANEIPVHLQRLQYVAFASLLGKLSHLFFHCNMLELLFDLDILTECTGKKASVSSIPQISLLITFSVDFFLAWEKISDNSSDPLVLDVGHNLVVPLPCTCFNRRHNYLPSIYLSYVVNPMDTLAAIAARYFTTLTDLMNVNDMGSAAISDRDILVLSQKLVSTIDELHRKFAPSEPFIDLVSHVPLSPMLHLGFCISAAVALSMDMCIITIPLEFQFGYAAFNLKAAYRDLSSSAIKSALMTTAYTHDNTESPLGDATGEEALSTTWAGL</sequence>
<dbReference type="Proteomes" id="UP001374535">
    <property type="component" value="Chromosome 5"/>
</dbReference>
<dbReference type="InterPro" id="IPR018392">
    <property type="entry name" value="LysM"/>
</dbReference>
<dbReference type="Pfam" id="PF01476">
    <property type="entry name" value="LysM"/>
    <property type="match status" value="1"/>
</dbReference>
<protein>
    <recommendedName>
        <fullName evidence="1">LysM domain-containing protein</fullName>
    </recommendedName>
</protein>
<dbReference type="EMBL" id="CP144696">
    <property type="protein sequence ID" value="WVZ11581.1"/>
    <property type="molecule type" value="Genomic_DNA"/>
</dbReference>
<reference evidence="2 3" key="1">
    <citation type="journal article" date="2023" name="Life. Sci Alliance">
        <title>Evolutionary insights into 3D genome organization and epigenetic landscape of Vigna mungo.</title>
        <authorList>
            <person name="Junaid A."/>
            <person name="Singh B."/>
            <person name="Bhatia S."/>
        </authorList>
    </citation>
    <scope>NUCLEOTIDE SEQUENCE [LARGE SCALE GENOMIC DNA]</scope>
    <source>
        <strain evidence="2">Urdbean</strain>
    </source>
</reference>
<keyword evidence="3" id="KW-1185">Reference proteome</keyword>
<proteinExistence type="predicted"/>
<dbReference type="Gene3D" id="3.10.350.10">
    <property type="entry name" value="LysM domain"/>
    <property type="match status" value="1"/>
</dbReference>
<dbReference type="CDD" id="cd00118">
    <property type="entry name" value="LysM"/>
    <property type="match status" value="1"/>
</dbReference>
<dbReference type="AlphaFoldDB" id="A0AAQ3S0T4"/>
<dbReference type="PROSITE" id="PS51782">
    <property type="entry name" value="LYSM"/>
    <property type="match status" value="1"/>
</dbReference>
<dbReference type="InterPro" id="IPR036779">
    <property type="entry name" value="LysM_dom_sf"/>
</dbReference>
<accession>A0AAQ3S0T4</accession>
<gene>
    <name evidence="2" type="ORF">V8G54_016111</name>
</gene>
<evidence type="ECO:0000313" key="3">
    <source>
        <dbReference type="Proteomes" id="UP001374535"/>
    </source>
</evidence>
<dbReference type="SUPFAM" id="SSF54106">
    <property type="entry name" value="LysM domain"/>
    <property type="match status" value="1"/>
</dbReference>
<organism evidence="2 3">
    <name type="scientific">Vigna mungo</name>
    <name type="common">Black gram</name>
    <name type="synonym">Phaseolus mungo</name>
    <dbReference type="NCBI Taxonomy" id="3915"/>
    <lineage>
        <taxon>Eukaryota</taxon>
        <taxon>Viridiplantae</taxon>
        <taxon>Streptophyta</taxon>
        <taxon>Embryophyta</taxon>
        <taxon>Tracheophyta</taxon>
        <taxon>Spermatophyta</taxon>
        <taxon>Magnoliopsida</taxon>
        <taxon>eudicotyledons</taxon>
        <taxon>Gunneridae</taxon>
        <taxon>Pentapetalae</taxon>
        <taxon>rosids</taxon>
        <taxon>fabids</taxon>
        <taxon>Fabales</taxon>
        <taxon>Fabaceae</taxon>
        <taxon>Papilionoideae</taxon>
        <taxon>50 kb inversion clade</taxon>
        <taxon>NPAAA clade</taxon>
        <taxon>indigoferoid/millettioid clade</taxon>
        <taxon>Phaseoleae</taxon>
        <taxon>Vigna</taxon>
    </lineage>
</organism>
<dbReference type="SMART" id="SM00257">
    <property type="entry name" value="LysM"/>
    <property type="match status" value="1"/>
</dbReference>
<evidence type="ECO:0000259" key="1">
    <source>
        <dbReference type="PROSITE" id="PS51782"/>
    </source>
</evidence>
<feature type="domain" description="LysM" evidence="1">
    <location>
        <begin position="147"/>
        <end position="196"/>
    </location>
</feature>
<evidence type="ECO:0000313" key="2">
    <source>
        <dbReference type="EMBL" id="WVZ11581.1"/>
    </source>
</evidence>
<name>A0AAQ3S0T4_VIGMU</name>